<dbReference type="FunFam" id="3.40.50.1000:FF:000039">
    <property type="entry name" value="Phosphoglycolate phosphatase"/>
    <property type="match status" value="1"/>
</dbReference>
<dbReference type="Pfam" id="PF13344">
    <property type="entry name" value="Hydrolase_6"/>
    <property type="match status" value="1"/>
</dbReference>
<feature type="binding site" evidence="7">
    <location>
        <position position="231"/>
    </location>
    <ligand>
        <name>substrate</name>
    </ligand>
</feature>
<keyword evidence="1 5" id="KW-0378">Hydrolase</keyword>
<dbReference type="Pfam" id="PF13242">
    <property type="entry name" value="Hydrolase_like"/>
    <property type="match status" value="1"/>
</dbReference>
<dbReference type="GO" id="GO:0004035">
    <property type="term" value="F:alkaline phosphatase activity"/>
    <property type="evidence" value="ECO:0007669"/>
    <property type="project" value="TreeGrafter"/>
</dbReference>
<dbReference type="NCBIfam" id="TIGR01460">
    <property type="entry name" value="HAD-SF-IIA"/>
    <property type="match status" value="1"/>
</dbReference>
<dbReference type="Proteomes" id="UP001218188">
    <property type="component" value="Unassembled WGS sequence"/>
</dbReference>
<feature type="binding site" evidence="8">
    <location>
        <position position="256"/>
    </location>
    <ligand>
        <name>Mg(2+)</name>
        <dbReference type="ChEBI" id="CHEBI:18420"/>
    </ligand>
</feature>
<evidence type="ECO:0000256" key="5">
    <source>
        <dbReference type="PIRNR" id="PIRNR000915"/>
    </source>
</evidence>
<sequence>MSARLETPADYESLLAKYDTWMFDCDGVLWHGDRLIDGAVEVLSLLRSRQKKVLFVTNNATKSRKSYKGKFDQLGVEAHVDEIYGSAYAAAVYISSVIKLPKDKKVYVIGMKGMEEELRDEGVSFIGGTDPADCTTAPFSLDTFTPDPAVGAVLCGLDTAVTYTKLSKAFQYLTRADPTNPASPKNLETCAFLATNEDSTYPAGAGLLPGAGAVSAPLRYALGRDPVAIGKPNGQMLDCIRAKVPFDPARTIMIGDRLNTDILFGQNGGLGDVVGANWYYHRIRPHWSQLLPPSFPDYVTASIGDLRVVASE</sequence>
<dbReference type="InterPro" id="IPR023214">
    <property type="entry name" value="HAD_sf"/>
</dbReference>
<reference evidence="9" key="1">
    <citation type="submission" date="2023-03" db="EMBL/GenBank/DDBJ databases">
        <title>Massive genome expansion in bonnet fungi (Mycena s.s.) driven by repeated elements and novel gene families across ecological guilds.</title>
        <authorList>
            <consortium name="Lawrence Berkeley National Laboratory"/>
            <person name="Harder C.B."/>
            <person name="Miyauchi S."/>
            <person name="Viragh M."/>
            <person name="Kuo A."/>
            <person name="Thoen E."/>
            <person name="Andreopoulos B."/>
            <person name="Lu D."/>
            <person name="Skrede I."/>
            <person name="Drula E."/>
            <person name="Henrissat B."/>
            <person name="Morin E."/>
            <person name="Kohler A."/>
            <person name="Barry K."/>
            <person name="LaButti K."/>
            <person name="Morin E."/>
            <person name="Salamov A."/>
            <person name="Lipzen A."/>
            <person name="Mereny Z."/>
            <person name="Hegedus B."/>
            <person name="Baldrian P."/>
            <person name="Stursova M."/>
            <person name="Weitz H."/>
            <person name="Taylor A."/>
            <person name="Grigoriev I.V."/>
            <person name="Nagy L.G."/>
            <person name="Martin F."/>
            <person name="Kauserud H."/>
        </authorList>
    </citation>
    <scope>NUCLEOTIDE SEQUENCE</scope>
    <source>
        <strain evidence="9">CBHHK200</strain>
    </source>
</reference>
<evidence type="ECO:0000256" key="1">
    <source>
        <dbReference type="ARBA" id="ARBA00022801"/>
    </source>
</evidence>
<comment type="catalytic activity">
    <reaction evidence="2 5">
        <text>4-nitrophenyl phosphate + H2O = 4-nitrophenol + phosphate + H(+)</text>
        <dbReference type="Rhea" id="RHEA:21664"/>
        <dbReference type="ChEBI" id="CHEBI:15377"/>
        <dbReference type="ChEBI" id="CHEBI:15378"/>
        <dbReference type="ChEBI" id="CHEBI:43474"/>
        <dbReference type="ChEBI" id="CHEBI:57917"/>
        <dbReference type="ChEBI" id="CHEBI:61146"/>
        <dbReference type="EC" id="3.1.3.41"/>
    </reaction>
</comment>
<dbReference type="InterPro" id="IPR006357">
    <property type="entry name" value="HAD-SF_hydro_IIA"/>
</dbReference>
<evidence type="ECO:0000256" key="4">
    <source>
        <dbReference type="ARBA" id="ARBA00069197"/>
    </source>
</evidence>
<dbReference type="GO" id="GO:0046872">
    <property type="term" value="F:metal ion binding"/>
    <property type="evidence" value="ECO:0007669"/>
    <property type="project" value="UniProtKB-KW"/>
</dbReference>
<feature type="active site" description="Nucleophile" evidence="6">
    <location>
        <position position="24"/>
    </location>
</feature>
<evidence type="ECO:0000256" key="7">
    <source>
        <dbReference type="PIRSR" id="PIRSR000915-2"/>
    </source>
</evidence>
<dbReference type="InterPro" id="IPR006349">
    <property type="entry name" value="PGP_euk"/>
</dbReference>
<protein>
    <recommendedName>
        <fullName evidence="4 5">4-nitrophenylphosphatase</fullName>
        <shortName evidence="5">PNPPase</shortName>
        <ecNumber evidence="3 5">3.1.3.41</ecNumber>
    </recommendedName>
</protein>
<evidence type="ECO:0000256" key="8">
    <source>
        <dbReference type="PIRSR" id="PIRSR000915-3"/>
    </source>
</evidence>
<feature type="active site" description="Proton donor" evidence="6">
    <location>
        <position position="26"/>
    </location>
</feature>
<comment type="cofactor">
    <cofactor evidence="8">
        <name>Mg(2+)</name>
        <dbReference type="ChEBI" id="CHEBI:18420"/>
    </cofactor>
    <text evidence="8">Divalent metal ions. Mg(2+) is the most effective.</text>
</comment>
<organism evidence="9 10">
    <name type="scientific">Mycena alexandri</name>
    <dbReference type="NCBI Taxonomy" id="1745969"/>
    <lineage>
        <taxon>Eukaryota</taxon>
        <taxon>Fungi</taxon>
        <taxon>Dikarya</taxon>
        <taxon>Basidiomycota</taxon>
        <taxon>Agaricomycotina</taxon>
        <taxon>Agaricomycetes</taxon>
        <taxon>Agaricomycetidae</taxon>
        <taxon>Agaricales</taxon>
        <taxon>Marasmiineae</taxon>
        <taxon>Mycenaceae</taxon>
        <taxon>Mycena</taxon>
    </lineage>
</organism>
<keyword evidence="8" id="KW-0460">Magnesium</keyword>
<dbReference type="EMBL" id="JARJCM010000084">
    <property type="protein sequence ID" value="KAJ7031082.1"/>
    <property type="molecule type" value="Genomic_DNA"/>
</dbReference>
<evidence type="ECO:0000313" key="9">
    <source>
        <dbReference type="EMBL" id="KAJ7031082.1"/>
    </source>
</evidence>
<dbReference type="GO" id="GO:0005737">
    <property type="term" value="C:cytoplasm"/>
    <property type="evidence" value="ECO:0007669"/>
    <property type="project" value="TreeGrafter"/>
</dbReference>
<dbReference type="SUPFAM" id="SSF56784">
    <property type="entry name" value="HAD-like"/>
    <property type="match status" value="1"/>
</dbReference>
<dbReference type="EC" id="3.1.3.41" evidence="3 5"/>
<dbReference type="GO" id="GO:0008967">
    <property type="term" value="F:phosphoglycolate phosphatase activity"/>
    <property type="evidence" value="ECO:0007669"/>
    <property type="project" value="TreeGrafter"/>
</dbReference>
<dbReference type="NCBIfam" id="TIGR01452">
    <property type="entry name" value="PGP_euk"/>
    <property type="match status" value="1"/>
</dbReference>
<evidence type="ECO:0000313" key="10">
    <source>
        <dbReference type="Proteomes" id="UP001218188"/>
    </source>
</evidence>
<dbReference type="PANTHER" id="PTHR19288">
    <property type="entry name" value="4-NITROPHENYLPHOSPHATASE-RELATED"/>
    <property type="match status" value="1"/>
</dbReference>
<evidence type="ECO:0000256" key="6">
    <source>
        <dbReference type="PIRSR" id="PIRSR000915-1"/>
    </source>
</evidence>
<keyword evidence="8" id="KW-0479">Metal-binding</keyword>
<feature type="binding site" evidence="8">
    <location>
        <position position="24"/>
    </location>
    <ligand>
        <name>Mg(2+)</name>
        <dbReference type="ChEBI" id="CHEBI:18420"/>
    </ligand>
</feature>
<name>A0AAD6SPM3_9AGAR</name>
<evidence type="ECO:0000256" key="3">
    <source>
        <dbReference type="ARBA" id="ARBA00066659"/>
    </source>
</evidence>
<dbReference type="PANTHER" id="PTHR19288:SF46">
    <property type="entry name" value="HALOACID DEHALOGENASE-LIKE HYDROLASE DOMAIN-CONTAINING PROTEIN 2"/>
    <property type="match status" value="1"/>
</dbReference>
<feature type="binding site" evidence="8">
    <location>
        <position position="26"/>
    </location>
    <ligand>
        <name>Mg(2+)</name>
        <dbReference type="ChEBI" id="CHEBI:18420"/>
    </ligand>
</feature>
<keyword evidence="10" id="KW-1185">Reference proteome</keyword>
<proteinExistence type="predicted"/>
<dbReference type="AlphaFoldDB" id="A0AAD6SPM3"/>
<evidence type="ECO:0000256" key="2">
    <source>
        <dbReference type="ARBA" id="ARBA00050247"/>
    </source>
</evidence>
<dbReference type="PIRSF" id="PIRSF000915">
    <property type="entry name" value="PGP-type_phosphatase"/>
    <property type="match status" value="1"/>
</dbReference>
<accession>A0AAD6SPM3</accession>
<dbReference type="InterPro" id="IPR036412">
    <property type="entry name" value="HAD-like_sf"/>
</dbReference>
<dbReference type="Gene3D" id="3.40.50.1000">
    <property type="entry name" value="HAD superfamily/HAD-like"/>
    <property type="match status" value="2"/>
</dbReference>
<gene>
    <name evidence="9" type="ORF">C8F04DRAFT_1111487</name>
</gene>
<comment type="caution">
    <text evidence="9">The sequence shown here is derived from an EMBL/GenBank/DDBJ whole genome shotgun (WGS) entry which is preliminary data.</text>
</comment>